<dbReference type="GO" id="GO:0003677">
    <property type="term" value="F:DNA binding"/>
    <property type="evidence" value="ECO:0007669"/>
    <property type="project" value="InterPro"/>
</dbReference>
<dbReference type="InterPro" id="IPR016266">
    <property type="entry name" value="POLE2"/>
</dbReference>
<dbReference type="GO" id="GO:0042276">
    <property type="term" value="P:error-prone translesion synthesis"/>
    <property type="evidence" value="ECO:0007669"/>
    <property type="project" value="TreeGrafter"/>
</dbReference>
<dbReference type="AlphaFoldDB" id="E4XH49"/>
<dbReference type="PANTHER" id="PTHR12708:SF0">
    <property type="entry name" value="DNA POLYMERASE EPSILON SUBUNIT 2"/>
    <property type="match status" value="1"/>
</dbReference>
<protein>
    <recommendedName>
        <fullName evidence="1">DNA polymerase epsilon subunit B N-terminal domain-containing protein</fullName>
    </recommendedName>
</protein>
<dbReference type="InterPro" id="IPR024639">
    <property type="entry name" value="DNA_pol_e_bsu_N"/>
</dbReference>
<accession>E4XH49</accession>
<dbReference type="PANTHER" id="PTHR12708">
    <property type="entry name" value="DNA POLYMERASE EPSILON SUBUNIT B"/>
    <property type="match status" value="1"/>
</dbReference>
<dbReference type="Proteomes" id="UP000001307">
    <property type="component" value="Unassembled WGS sequence"/>
</dbReference>
<feature type="domain" description="DNA polymerase epsilon subunit B N-terminal" evidence="1">
    <location>
        <begin position="9"/>
        <end position="72"/>
    </location>
</feature>
<sequence length="305" mass="34625">MGKVRNVDVAKSLKFFGYSIQKDAAELVHKQLENVPASTHDDWIDNLVDSLQRQTLKSNILDFNDVKSALKDLQRAGGQVVQLPETEDSKRATQEEQREQDKKDSFFRVIDAFEVPRFIYDCEAEKYIKETQQPLMGGIDSKVQMFRERYNSVLVRTLRHRLFSAGHRKAQTAQFSLQKIEYLKGCTTKMKDIVVLGMLNQMKEGEWWIEDPSGAIIIDMKDATFHKGLFTESSMILVEGTYDNGVIYATAFGFPPPESAAVSRSYHSTTNFFGGERGTNIGSSERMQVLERDCENSVCFLSAST</sequence>
<name>E4XH49_OIKDI</name>
<dbReference type="EMBL" id="FN653050">
    <property type="protein sequence ID" value="CBY09997.1"/>
    <property type="molecule type" value="Genomic_DNA"/>
</dbReference>
<keyword evidence="3" id="KW-1185">Reference proteome</keyword>
<dbReference type="OrthoDB" id="10254730at2759"/>
<dbReference type="Gene3D" id="1.10.8.60">
    <property type="match status" value="1"/>
</dbReference>
<dbReference type="GO" id="GO:0008622">
    <property type="term" value="C:epsilon DNA polymerase complex"/>
    <property type="evidence" value="ECO:0007669"/>
    <property type="project" value="InterPro"/>
</dbReference>
<evidence type="ECO:0000313" key="3">
    <source>
        <dbReference type="Proteomes" id="UP000001307"/>
    </source>
</evidence>
<dbReference type="SUPFAM" id="SSF101756">
    <property type="entry name" value="Hypothetical protein YgiW"/>
    <property type="match status" value="1"/>
</dbReference>
<gene>
    <name evidence="2" type="ORF">GSOID_T00010815001</name>
</gene>
<evidence type="ECO:0000313" key="2">
    <source>
        <dbReference type="EMBL" id="CBY09997.1"/>
    </source>
</evidence>
<organism evidence="2">
    <name type="scientific">Oikopleura dioica</name>
    <name type="common">Tunicate</name>
    <dbReference type="NCBI Taxonomy" id="34765"/>
    <lineage>
        <taxon>Eukaryota</taxon>
        <taxon>Metazoa</taxon>
        <taxon>Chordata</taxon>
        <taxon>Tunicata</taxon>
        <taxon>Appendicularia</taxon>
        <taxon>Copelata</taxon>
        <taxon>Oikopleuridae</taxon>
        <taxon>Oikopleura</taxon>
    </lineage>
</organism>
<dbReference type="GO" id="GO:0006261">
    <property type="term" value="P:DNA-templated DNA replication"/>
    <property type="evidence" value="ECO:0007669"/>
    <property type="project" value="InterPro"/>
</dbReference>
<dbReference type="Pfam" id="PF12213">
    <property type="entry name" value="Dpoe2NT"/>
    <property type="match status" value="1"/>
</dbReference>
<dbReference type="InterPro" id="IPR036700">
    <property type="entry name" value="BOBF_sf"/>
</dbReference>
<evidence type="ECO:0000259" key="1">
    <source>
        <dbReference type="Pfam" id="PF12213"/>
    </source>
</evidence>
<proteinExistence type="predicted"/>
<reference evidence="2" key="1">
    <citation type="journal article" date="2010" name="Science">
        <title>Plasticity of animal genome architecture unmasked by rapid evolution of a pelagic tunicate.</title>
        <authorList>
            <person name="Denoeud F."/>
            <person name="Henriet S."/>
            <person name="Mungpakdee S."/>
            <person name="Aury J.M."/>
            <person name="Da Silva C."/>
            <person name="Brinkmann H."/>
            <person name="Mikhaleva J."/>
            <person name="Olsen L.C."/>
            <person name="Jubin C."/>
            <person name="Canestro C."/>
            <person name="Bouquet J.M."/>
            <person name="Danks G."/>
            <person name="Poulain J."/>
            <person name="Campsteijn C."/>
            <person name="Adamski M."/>
            <person name="Cross I."/>
            <person name="Yadetie F."/>
            <person name="Muffato M."/>
            <person name="Louis A."/>
            <person name="Butcher S."/>
            <person name="Tsagkogeorga G."/>
            <person name="Konrad A."/>
            <person name="Singh S."/>
            <person name="Jensen M.F."/>
            <person name="Cong E.H."/>
            <person name="Eikeseth-Otteraa H."/>
            <person name="Noel B."/>
            <person name="Anthouard V."/>
            <person name="Porcel B.M."/>
            <person name="Kachouri-Lafond R."/>
            <person name="Nishino A."/>
            <person name="Ugolini M."/>
            <person name="Chourrout P."/>
            <person name="Nishida H."/>
            <person name="Aasland R."/>
            <person name="Huzurbazar S."/>
            <person name="Westhof E."/>
            <person name="Delsuc F."/>
            <person name="Lehrach H."/>
            <person name="Reinhardt R."/>
            <person name="Weissenbach J."/>
            <person name="Roy S.W."/>
            <person name="Artiguenave F."/>
            <person name="Postlethwait J.H."/>
            <person name="Manak J.R."/>
            <person name="Thompson E.M."/>
            <person name="Jaillon O."/>
            <person name="Du Pasquier L."/>
            <person name="Boudinot P."/>
            <person name="Liberles D.A."/>
            <person name="Volff J.N."/>
            <person name="Philippe H."/>
            <person name="Lenhard B."/>
            <person name="Roest Crollius H."/>
            <person name="Wincker P."/>
            <person name="Chourrout D."/>
        </authorList>
    </citation>
    <scope>NUCLEOTIDE SEQUENCE [LARGE SCALE GENOMIC DNA]</scope>
</reference>
<dbReference type="InParanoid" id="E4XH49"/>